<evidence type="ECO:0000313" key="1">
    <source>
        <dbReference type="EMBL" id="MBR9649933.1"/>
    </source>
</evidence>
<gene>
    <name evidence="1" type="ORF">IT775_02200</name>
</gene>
<dbReference type="Proteomes" id="UP001195941">
    <property type="component" value="Unassembled WGS sequence"/>
</dbReference>
<dbReference type="SUPFAM" id="SSF160379">
    <property type="entry name" value="SP0830-like"/>
    <property type="match status" value="1"/>
</dbReference>
<dbReference type="Pfam" id="PF08002">
    <property type="entry name" value="DUF1697"/>
    <property type="match status" value="1"/>
</dbReference>
<dbReference type="PANTHER" id="PTHR36439:SF1">
    <property type="entry name" value="DUF1697 DOMAIN-CONTAINING PROTEIN"/>
    <property type="match status" value="1"/>
</dbReference>
<dbReference type="Gene3D" id="3.30.70.1280">
    <property type="entry name" value="SP0830-like domains"/>
    <property type="match status" value="1"/>
</dbReference>
<name>A0ABS5HN11_9RHOB</name>
<dbReference type="RefSeq" id="WP_212699424.1">
    <property type="nucleotide sequence ID" value="NZ_JADMKU010000001.1"/>
</dbReference>
<evidence type="ECO:0000313" key="2">
    <source>
        <dbReference type="Proteomes" id="UP001195941"/>
    </source>
</evidence>
<dbReference type="InterPro" id="IPR012545">
    <property type="entry name" value="DUF1697"/>
</dbReference>
<organism evidence="1 2">
    <name type="scientific">Thalassovita aquimarina</name>
    <dbReference type="NCBI Taxonomy" id="2785917"/>
    <lineage>
        <taxon>Bacteria</taxon>
        <taxon>Pseudomonadati</taxon>
        <taxon>Pseudomonadota</taxon>
        <taxon>Alphaproteobacteria</taxon>
        <taxon>Rhodobacterales</taxon>
        <taxon>Roseobacteraceae</taxon>
        <taxon>Thalassovita</taxon>
    </lineage>
</organism>
<dbReference type="PIRSF" id="PIRSF008502">
    <property type="entry name" value="UCP008502"/>
    <property type="match status" value="1"/>
</dbReference>
<reference evidence="1 2" key="1">
    <citation type="journal article" date="2021" name="Arch. Microbiol.">
        <title>Thalassobius aquimarinus sp. nov., isolated from the Sea of Japan seashore.</title>
        <authorList>
            <person name="Kurilenko V.V."/>
            <person name="Romanenko L.A."/>
            <person name="Chernysheva N.Y."/>
            <person name="Velansky P.V."/>
            <person name="Tekutyeva L.A."/>
            <person name="Isaeva M.P."/>
            <person name="Mikhailov V.V."/>
        </authorList>
    </citation>
    <scope>NUCLEOTIDE SEQUENCE [LARGE SCALE GENOMIC DNA]</scope>
    <source>
        <strain evidence="1 2">KMM 8518</strain>
    </source>
</reference>
<comment type="caution">
    <text evidence="1">The sequence shown here is derived from an EMBL/GenBank/DDBJ whole genome shotgun (WGS) entry which is preliminary data.</text>
</comment>
<dbReference type="EMBL" id="JADMKU010000001">
    <property type="protein sequence ID" value="MBR9649933.1"/>
    <property type="molecule type" value="Genomic_DNA"/>
</dbReference>
<sequence length="180" mass="19073">MARWAIFLRGVNVGGHGKLPMADLRRALTGIGAENVATYIQSGNIVMDHPDQAPTDIAASVSDLVEAEFGFRPDAVALSPDALDDLIAAIPQPETVDAKNIHVYLCDGAPPTGLASHLARYCTQGEEILALPRAVVVLAPNGIGRSKLAAPLDRHLKNSATARNLNSLRKVQALLKGQSR</sequence>
<accession>A0ABS5HN11</accession>
<keyword evidence="2" id="KW-1185">Reference proteome</keyword>
<dbReference type="PANTHER" id="PTHR36439">
    <property type="entry name" value="BLL4334 PROTEIN"/>
    <property type="match status" value="1"/>
</dbReference>
<protein>
    <submittedName>
        <fullName evidence="1">DUF1697 domain-containing protein</fullName>
    </submittedName>
</protein>
<proteinExistence type="predicted"/>